<dbReference type="GO" id="GO:0005096">
    <property type="term" value="F:GTPase activator activity"/>
    <property type="evidence" value="ECO:0007669"/>
    <property type="project" value="InterPro"/>
</dbReference>
<accession>A0A8T2N870</accession>
<evidence type="ECO:0000256" key="1">
    <source>
        <dbReference type="SAM" id="MobiDB-lite"/>
    </source>
</evidence>
<dbReference type="PANTHER" id="PTHR10063:SF2">
    <property type="entry name" value="RAL GTPASE-ACTIVATING PROTEIN SUBUNIT ALPHA-2"/>
    <property type="match status" value="1"/>
</dbReference>
<keyword evidence="3" id="KW-1185">Reference proteome</keyword>
<reference evidence="2" key="1">
    <citation type="thesis" date="2021" institute="BYU ScholarsArchive" country="Provo, UT, USA">
        <title>Applications of and Algorithms for Genome Assembly and Genomic Analyses with an Emphasis on Marine Teleosts.</title>
        <authorList>
            <person name="Pickett B.D."/>
        </authorList>
    </citation>
    <scope>NUCLEOTIDE SEQUENCE</scope>
    <source>
        <strain evidence="2">HI-2016</strain>
    </source>
</reference>
<feature type="region of interest" description="Disordered" evidence="1">
    <location>
        <begin position="357"/>
        <end position="379"/>
    </location>
</feature>
<dbReference type="SUPFAM" id="SSF111347">
    <property type="entry name" value="Rap/Ran-GAP"/>
    <property type="match status" value="1"/>
</dbReference>
<proteinExistence type="predicted"/>
<dbReference type="AlphaFoldDB" id="A0A8T2N870"/>
<evidence type="ECO:0000313" key="3">
    <source>
        <dbReference type="Proteomes" id="UP000824540"/>
    </source>
</evidence>
<organism evidence="2 3">
    <name type="scientific">Albula glossodonta</name>
    <name type="common">roundjaw bonefish</name>
    <dbReference type="NCBI Taxonomy" id="121402"/>
    <lineage>
        <taxon>Eukaryota</taxon>
        <taxon>Metazoa</taxon>
        <taxon>Chordata</taxon>
        <taxon>Craniata</taxon>
        <taxon>Vertebrata</taxon>
        <taxon>Euteleostomi</taxon>
        <taxon>Actinopterygii</taxon>
        <taxon>Neopterygii</taxon>
        <taxon>Teleostei</taxon>
        <taxon>Albuliformes</taxon>
        <taxon>Albulidae</taxon>
        <taxon>Albula</taxon>
    </lineage>
</organism>
<dbReference type="GO" id="GO:0005634">
    <property type="term" value="C:nucleus"/>
    <property type="evidence" value="ECO:0007669"/>
    <property type="project" value="InterPro"/>
</dbReference>
<dbReference type="GO" id="GO:0005737">
    <property type="term" value="C:cytoplasm"/>
    <property type="evidence" value="ECO:0007669"/>
    <property type="project" value="TreeGrafter"/>
</dbReference>
<dbReference type="InterPro" id="IPR027107">
    <property type="entry name" value="Tuberin/Ral-act_asu"/>
</dbReference>
<feature type="region of interest" description="Disordered" evidence="1">
    <location>
        <begin position="311"/>
        <end position="333"/>
    </location>
</feature>
<dbReference type="PANTHER" id="PTHR10063">
    <property type="entry name" value="TUBERIN"/>
    <property type="match status" value="1"/>
</dbReference>
<dbReference type="GO" id="GO:0051056">
    <property type="term" value="P:regulation of small GTPase mediated signal transduction"/>
    <property type="evidence" value="ECO:0007669"/>
    <property type="project" value="InterPro"/>
</dbReference>
<dbReference type="InterPro" id="IPR035974">
    <property type="entry name" value="Rap/Ran-GAP_sf"/>
</dbReference>
<dbReference type="OrthoDB" id="19311at2759"/>
<dbReference type="Proteomes" id="UP000824540">
    <property type="component" value="Unassembled WGS sequence"/>
</dbReference>
<evidence type="ECO:0000313" key="2">
    <source>
        <dbReference type="EMBL" id="KAG9336126.1"/>
    </source>
</evidence>
<comment type="caution">
    <text evidence="2">The sequence shown here is derived from an EMBL/GenBank/DDBJ whole genome shotgun (WGS) entry which is preliminary data.</text>
</comment>
<protein>
    <submittedName>
        <fullName evidence="2">Uncharacterized protein</fullName>
    </submittedName>
</protein>
<name>A0A8T2N870_9TELE</name>
<sequence>MAHAGSIPRRTMPPQIAGRDGRCCSGFRGDELYIAQLLISMRVPLGPTSLLAVTVTPNQEALQFKTQEEGVVVVLHCCVSGSNLHTQQSHYLFSLADLSSAEYEPFLEVDNVKSSEPPPPHSSTDFSNLLTVAEEKKRRSMELIPLTARMVMTHLVNHLGHHPLSGGPALLHSLVSENHDNLYVESSELSSEVFKSPNLQLFVFNDSTLVSCLQIPPISEGPSPPSEPHPVTAAAPEVRVIVRDISGKYSWDGGVLYRPLEDGTPRHVSVRPPDTPGVPRFKDEAPPLSQCGPADSEDGEDALDQLLESLGHSSPECLPQPRLKLNQPAPSPMGMNPEQEAAITEAVLRQTLLEEEHTARWSGNPSASAAPQREPTPQDPKAPFYFCRLLLNDLGMHSWDRRKSFHLLKKNSKLLREIKNLDSRQW</sequence>
<dbReference type="EMBL" id="JAFBMS010000102">
    <property type="protein sequence ID" value="KAG9336126.1"/>
    <property type="molecule type" value="Genomic_DNA"/>
</dbReference>
<feature type="region of interest" description="Disordered" evidence="1">
    <location>
        <begin position="261"/>
        <end position="299"/>
    </location>
</feature>
<gene>
    <name evidence="2" type="ORF">JZ751_002473</name>
</gene>